<evidence type="ECO:0000256" key="9">
    <source>
        <dbReference type="ARBA" id="ARBA00022833"/>
    </source>
</evidence>
<keyword evidence="9" id="KW-0862">Zinc</keyword>
<evidence type="ECO:0000313" key="14">
    <source>
        <dbReference type="Proteomes" id="UP000310636"/>
    </source>
</evidence>
<feature type="domain" description="Peptidase M20 dimerisation" evidence="12">
    <location>
        <begin position="220"/>
        <end position="327"/>
    </location>
</feature>
<dbReference type="GO" id="GO:0046872">
    <property type="term" value="F:metal ion binding"/>
    <property type="evidence" value="ECO:0007669"/>
    <property type="project" value="UniProtKB-KW"/>
</dbReference>
<organism evidence="13 14">
    <name type="scientific">Cohnella fermenti</name>
    <dbReference type="NCBI Taxonomy" id="2565925"/>
    <lineage>
        <taxon>Bacteria</taxon>
        <taxon>Bacillati</taxon>
        <taxon>Bacillota</taxon>
        <taxon>Bacilli</taxon>
        <taxon>Bacillales</taxon>
        <taxon>Paenibacillaceae</taxon>
        <taxon>Cohnella</taxon>
    </lineage>
</organism>
<dbReference type="Proteomes" id="UP000310636">
    <property type="component" value="Unassembled WGS sequence"/>
</dbReference>
<dbReference type="Pfam" id="PF01546">
    <property type="entry name" value="Peptidase_M20"/>
    <property type="match status" value="1"/>
</dbReference>
<dbReference type="Gene3D" id="3.30.70.360">
    <property type="match status" value="1"/>
</dbReference>
<dbReference type="GO" id="GO:0008777">
    <property type="term" value="F:acetylornithine deacetylase activity"/>
    <property type="evidence" value="ECO:0007669"/>
    <property type="project" value="TreeGrafter"/>
</dbReference>
<dbReference type="PROSITE" id="PS00758">
    <property type="entry name" value="ARGE_DAPE_CPG2_1"/>
    <property type="match status" value="1"/>
</dbReference>
<evidence type="ECO:0000256" key="6">
    <source>
        <dbReference type="ARBA" id="ARBA00016853"/>
    </source>
</evidence>
<dbReference type="Pfam" id="PF07687">
    <property type="entry name" value="M20_dimer"/>
    <property type="match status" value="1"/>
</dbReference>
<evidence type="ECO:0000256" key="5">
    <source>
        <dbReference type="ARBA" id="ARBA00011921"/>
    </source>
</evidence>
<evidence type="ECO:0000313" key="13">
    <source>
        <dbReference type="EMBL" id="THF73826.1"/>
    </source>
</evidence>
<evidence type="ECO:0000256" key="10">
    <source>
        <dbReference type="ARBA" id="ARBA00023285"/>
    </source>
</evidence>
<gene>
    <name evidence="13" type="ORF">E6C55_27290</name>
</gene>
<sequence length="443" mass="47437">MGSLAGGRFIRGRRTFRNRSCRLRPGCRGSVGVSRGVRVGQGKMISRLLAAVPPEETNSLLMRLIREESHADSPGQERSTAQTMADELKKAGIPCEWDEVLPNRFNLIARLPGCGNGPSLMLNGHLDTVPAYGMDMAFAPFIREGRMYGRGSVDMKGALAAMVSVLIAFSRTGIGLSGELMLAATVGEETYSPGAYKLASAKRPADYAIVGEPTELRIGIAHKGVAWYEAVFEGKSVHGSVPQSGVNAVYHAARWIERLRGEHLPELSRRRHPLLGSPTLNIGVIEGGTRPVIVPGLCKVLFERRLIPGESADTALEELRDTLAKAGQGEEGWRARVTTMDNFHGVPHGPLDTPASSRIVLALREAAEQLGITSVEPAGLPFWTDGALIGAAGTETVVCGPGRIEEAHSDLEYVELEQLRQAFLLYSAAACRICGVVGEGGGI</sequence>
<dbReference type="SUPFAM" id="SSF55031">
    <property type="entry name" value="Bacterial exopeptidase dimerisation domain"/>
    <property type="match status" value="1"/>
</dbReference>
<proteinExistence type="inferred from homology"/>
<keyword evidence="14" id="KW-1185">Reference proteome</keyword>
<dbReference type="EC" id="3.5.1.18" evidence="5"/>
<evidence type="ECO:0000256" key="11">
    <source>
        <dbReference type="ARBA" id="ARBA00051301"/>
    </source>
</evidence>
<dbReference type="SUPFAM" id="SSF53187">
    <property type="entry name" value="Zn-dependent exopeptidases"/>
    <property type="match status" value="1"/>
</dbReference>
<dbReference type="InterPro" id="IPR001261">
    <property type="entry name" value="ArgE/DapE_CS"/>
</dbReference>
<comment type="similarity">
    <text evidence="4">Belongs to the peptidase M20A family.</text>
</comment>
<dbReference type="PANTHER" id="PTHR43808">
    <property type="entry name" value="ACETYLORNITHINE DEACETYLASE"/>
    <property type="match status" value="1"/>
</dbReference>
<dbReference type="PANTHER" id="PTHR43808:SF31">
    <property type="entry name" value="N-ACETYL-L-CITRULLINE DEACETYLASE"/>
    <property type="match status" value="1"/>
</dbReference>
<keyword evidence="8" id="KW-0378">Hydrolase</keyword>
<keyword evidence="10" id="KW-0170">Cobalt</keyword>
<dbReference type="InterPro" id="IPR036264">
    <property type="entry name" value="Bact_exopeptidase_dim_dom"/>
</dbReference>
<dbReference type="PROSITE" id="PS00759">
    <property type="entry name" value="ARGE_DAPE_CPG2_2"/>
    <property type="match status" value="1"/>
</dbReference>
<comment type="catalytic activity">
    <reaction evidence="11">
        <text>N-succinyl-(2S,6S)-2,6-diaminopimelate + H2O = (2S,6S)-2,6-diaminopimelate + succinate</text>
        <dbReference type="Rhea" id="RHEA:22608"/>
        <dbReference type="ChEBI" id="CHEBI:15377"/>
        <dbReference type="ChEBI" id="CHEBI:30031"/>
        <dbReference type="ChEBI" id="CHEBI:57609"/>
        <dbReference type="ChEBI" id="CHEBI:58087"/>
        <dbReference type="EC" id="3.5.1.18"/>
    </reaction>
</comment>
<comment type="pathway">
    <text evidence="3">Amino-acid biosynthesis; L-lysine biosynthesis via DAP pathway; LL-2,6-diaminopimelate from (S)-tetrahydrodipicolinate (succinylase route): step 3/3.</text>
</comment>
<evidence type="ECO:0000256" key="7">
    <source>
        <dbReference type="ARBA" id="ARBA00022723"/>
    </source>
</evidence>
<dbReference type="UniPathway" id="UPA00034">
    <property type="reaction ID" value="UER00021"/>
</dbReference>
<evidence type="ECO:0000256" key="3">
    <source>
        <dbReference type="ARBA" id="ARBA00005130"/>
    </source>
</evidence>
<reference evidence="13 14" key="1">
    <citation type="submission" date="2019-04" db="EMBL/GenBank/DDBJ databases">
        <title>Cohnella sp. nov. isolated from preserved vegetables.</title>
        <authorList>
            <person name="Lin S.-Y."/>
            <person name="Hung M.-H."/>
            <person name="Young C.-C."/>
        </authorList>
    </citation>
    <scope>NUCLEOTIDE SEQUENCE [LARGE SCALE GENOMIC DNA]</scope>
    <source>
        <strain evidence="13 14">CC-MHH1044</strain>
    </source>
</reference>
<dbReference type="InterPro" id="IPR002933">
    <property type="entry name" value="Peptidase_M20"/>
</dbReference>
<protein>
    <recommendedName>
        <fullName evidence="6">Probable succinyl-diaminopimelate desuccinylase</fullName>
        <ecNumber evidence="5">3.5.1.18</ecNumber>
    </recommendedName>
</protein>
<evidence type="ECO:0000256" key="2">
    <source>
        <dbReference type="ARBA" id="ARBA00001947"/>
    </source>
</evidence>
<dbReference type="GO" id="GO:0009089">
    <property type="term" value="P:lysine biosynthetic process via diaminopimelate"/>
    <property type="evidence" value="ECO:0007669"/>
    <property type="project" value="UniProtKB-UniPathway"/>
</dbReference>
<dbReference type="Gene3D" id="3.40.630.10">
    <property type="entry name" value="Zn peptidases"/>
    <property type="match status" value="1"/>
</dbReference>
<comment type="cofactor">
    <cofactor evidence="1">
        <name>Co(2+)</name>
        <dbReference type="ChEBI" id="CHEBI:48828"/>
    </cofactor>
</comment>
<evidence type="ECO:0000256" key="1">
    <source>
        <dbReference type="ARBA" id="ARBA00001941"/>
    </source>
</evidence>
<comment type="caution">
    <text evidence="13">The sequence shown here is derived from an EMBL/GenBank/DDBJ whole genome shotgun (WGS) entry which is preliminary data.</text>
</comment>
<dbReference type="NCBIfam" id="TIGR01910">
    <property type="entry name" value="DapE-ArgE"/>
    <property type="match status" value="1"/>
</dbReference>
<dbReference type="InterPro" id="IPR010182">
    <property type="entry name" value="ArgE/DapE"/>
</dbReference>
<evidence type="ECO:0000259" key="12">
    <source>
        <dbReference type="Pfam" id="PF07687"/>
    </source>
</evidence>
<dbReference type="EMBL" id="SSOB01000048">
    <property type="protein sequence ID" value="THF73826.1"/>
    <property type="molecule type" value="Genomic_DNA"/>
</dbReference>
<dbReference type="GO" id="GO:0009014">
    <property type="term" value="F:succinyl-diaminopimelate desuccinylase activity"/>
    <property type="evidence" value="ECO:0007669"/>
    <property type="project" value="UniProtKB-EC"/>
</dbReference>
<evidence type="ECO:0000256" key="4">
    <source>
        <dbReference type="ARBA" id="ARBA00006247"/>
    </source>
</evidence>
<comment type="cofactor">
    <cofactor evidence="2">
        <name>Zn(2+)</name>
        <dbReference type="ChEBI" id="CHEBI:29105"/>
    </cofactor>
</comment>
<dbReference type="GO" id="GO:0006526">
    <property type="term" value="P:L-arginine biosynthetic process"/>
    <property type="evidence" value="ECO:0007669"/>
    <property type="project" value="TreeGrafter"/>
</dbReference>
<dbReference type="InterPro" id="IPR050072">
    <property type="entry name" value="Peptidase_M20A"/>
</dbReference>
<dbReference type="InterPro" id="IPR011650">
    <property type="entry name" value="Peptidase_M20_dimer"/>
</dbReference>
<keyword evidence="7" id="KW-0479">Metal-binding</keyword>
<dbReference type="OrthoDB" id="9792335at2"/>
<dbReference type="AlphaFoldDB" id="A0A4S4BHE3"/>
<name>A0A4S4BHE3_9BACL</name>
<accession>A0A4S4BHE3</accession>
<dbReference type="CDD" id="cd08659">
    <property type="entry name" value="M20_ArgE_DapE-like"/>
    <property type="match status" value="1"/>
</dbReference>
<evidence type="ECO:0000256" key="8">
    <source>
        <dbReference type="ARBA" id="ARBA00022801"/>
    </source>
</evidence>